<dbReference type="GO" id="GO:0019843">
    <property type="term" value="F:rRNA binding"/>
    <property type="evidence" value="ECO:0007669"/>
    <property type="project" value="UniProtKB-UniRule"/>
</dbReference>
<evidence type="ECO:0000256" key="6">
    <source>
        <dbReference type="ARBA" id="ARBA00035292"/>
    </source>
</evidence>
<dbReference type="Pfam" id="PF01281">
    <property type="entry name" value="Ribosomal_L9_N"/>
    <property type="match status" value="1"/>
</dbReference>
<evidence type="ECO:0000313" key="10">
    <source>
        <dbReference type="EMBL" id="OGY34035.1"/>
    </source>
</evidence>
<proteinExistence type="inferred from homology"/>
<dbReference type="InterPro" id="IPR020594">
    <property type="entry name" value="Ribosomal_bL9_bac/chp"/>
</dbReference>
<sequence>MQVLLLEDIAKLGGAGDIVETSEGYARNFLFPQGKAALATKQVKTRKDVKDAAAKKKAEEELMAQQALASKMENTELTMTEKVKEGEALYGSVTAKEVAKLLSNQAGMPIAPKNIIGNFPIKTLGTHPITVQLQLGVEFQMSVVVLEYEEA</sequence>
<dbReference type="Pfam" id="PF03948">
    <property type="entry name" value="Ribosomal_L9_C"/>
    <property type="match status" value="1"/>
</dbReference>
<dbReference type="GO" id="GO:0006412">
    <property type="term" value="P:translation"/>
    <property type="evidence" value="ECO:0007669"/>
    <property type="project" value="UniProtKB-UniRule"/>
</dbReference>
<evidence type="ECO:0000259" key="8">
    <source>
        <dbReference type="Pfam" id="PF01281"/>
    </source>
</evidence>
<protein>
    <recommendedName>
        <fullName evidence="6 7">Large ribosomal subunit protein bL9</fullName>
    </recommendedName>
</protein>
<keyword evidence="5 7" id="KW-0687">Ribonucleoprotein</keyword>
<dbReference type="InterPro" id="IPR036791">
    <property type="entry name" value="Ribosomal_bL9_C_sf"/>
</dbReference>
<dbReference type="Proteomes" id="UP000177528">
    <property type="component" value="Unassembled WGS sequence"/>
</dbReference>
<dbReference type="InterPro" id="IPR036935">
    <property type="entry name" value="Ribosomal_bL9_N_sf"/>
</dbReference>
<dbReference type="GO" id="GO:0003735">
    <property type="term" value="F:structural constituent of ribosome"/>
    <property type="evidence" value="ECO:0007669"/>
    <property type="project" value="InterPro"/>
</dbReference>
<dbReference type="InterPro" id="IPR009027">
    <property type="entry name" value="Ribosomal_bL9/RNase_H1_N"/>
</dbReference>
<dbReference type="Gene3D" id="3.40.5.10">
    <property type="entry name" value="Ribosomal protein L9, N-terminal domain"/>
    <property type="match status" value="1"/>
</dbReference>
<evidence type="ECO:0000256" key="3">
    <source>
        <dbReference type="ARBA" id="ARBA00022884"/>
    </source>
</evidence>
<dbReference type="InterPro" id="IPR020070">
    <property type="entry name" value="Ribosomal_bL9_N"/>
</dbReference>
<dbReference type="GO" id="GO:1990904">
    <property type="term" value="C:ribonucleoprotein complex"/>
    <property type="evidence" value="ECO:0007669"/>
    <property type="project" value="UniProtKB-KW"/>
</dbReference>
<keyword evidence="2 7" id="KW-0699">rRNA-binding</keyword>
<evidence type="ECO:0000256" key="4">
    <source>
        <dbReference type="ARBA" id="ARBA00022980"/>
    </source>
</evidence>
<dbReference type="PANTHER" id="PTHR21368">
    <property type="entry name" value="50S RIBOSOMAL PROTEIN L9"/>
    <property type="match status" value="1"/>
</dbReference>
<keyword evidence="3 7" id="KW-0694">RNA-binding</keyword>
<comment type="function">
    <text evidence="7">Binds to the 23S rRNA.</text>
</comment>
<dbReference type="GO" id="GO:0005840">
    <property type="term" value="C:ribosome"/>
    <property type="evidence" value="ECO:0007669"/>
    <property type="project" value="UniProtKB-KW"/>
</dbReference>
<dbReference type="EMBL" id="MHHR01000023">
    <property type="protein sequence ID" value="OGY34035.1"/>
    <property type="molecule type" value="Genomic_DNA"/>
</dbReference>
<comment type="similarity">
    <text evidence="1 7">Belongs to the bacterial ribosomal protein bL9 family.</text>
</comment>
<evidence type="ECO:0000256" key="7">
    <source>
        <dbReference type="HAMAP-Rule" id="MF_00503"/>
    </source>
</evidence>
<comment type="caution">
    <text evidence="10">The sequence shown here is derived from an EMBL/GenBank/DDBJ whole genome shotgun (WGS) entry which is preliminary data.</text>
</comment>
<gene>
    <name evidence="7" type="primary">rplI</name>
    <name evidence="10" type="ORF">A3D99_02140</name>
</gene>
<feature type="domain" description="Large ribosomal subunit protein bL9 C-terminal" evidence="9">
    <location>
        <begin position="65"/>
        <end position="146"/>
    </location>
</feature>
<organism evidence="10 11">
    <name type="scientific">Candidatus Andersenbacteria bacterium RIFCSPHIGHO2_12_FULL_45_11</name>
    <dbReference type="NCBI Taxonomy" id="1797281"/>
    <lineage>
        <taxon>Bacteria</taxon>
        <taxon>Candidatus Anderseniibacteriota</taxon>
    </lineage>
</organism>
<evidence type="ECO:0000256" key="2">
    <source>
        <dbReference type="ARBA" id="ARBA00022730"/>
    </source>
</evidence>
<evidence type="ECO:0000259" key="9">
    <source>
        <dbReference type="Pfam" id="PF03948"/>
    </source>
</evidence>
<reference evidence="10 11" key="1">
    <citation type="journal article" date="2016" name="Nat. Commun.">
        <title>Thousands of microbial genomes shed light on interconnected biogeochemical processes in an aquifer system.</title>
        <authorList>
            <person name="Anantharaman K."/>
            <person name="Brown C.T."/>
            <person name="Hug L.A."/>
            <person name="Sharon I."/>
            <person name="Castelle C.J."/>
            <person name="Probst A.J."/>
            <person name="Thomas B.C."/>
            <person name="Singh A."/>
            <person name="Wilkins M.J."/>
            <person name="Karaoz U."/>
            <person name="Brodie E.L."/>
            <person name="Williams K.H."/>
            <person name="Hubbard S.S."/>
            <person name="Banfield J.F."/>
        </authorList>
    </citation>
    <scope>NUCLEOTIDE SEQUENCE [LARGE SCALE GENOMIC DNA]</scope>
</reference>
<dbReference type="NCBIfam" id="TIGR00158">
    <property type="entry name" value="L9"/>
    <property type="match status" value="1"/>
</dbReference>
<dbReference type="HAMAP" id="MF_00503">
    <property type="entry name" value="Ribosomal_bL9"/>
    <property type="match status" value="1"/>
</dbReference>
<feature type="domain" description="Ribosomal protein L9" evidence="8">
    <location>
        <begin position="1"/>
        <end position="43"/>
    </location>
</feature>
<dbReference type="InterPro" id="IPR000244">
    <property type="entry name" value="Ribosomal_bL9"/>
</dbReference>
<dbReference type="SUPFAM" id="SSF55653">
    <property type="entry name" value="Ribosomal protein L9 C-domain"/>
    <property type="match status" value="1"/>
</dbReference>
<dbReference type="AlphaFoldDB" id="A0A1G1X1Z7"/>
<evidence type="ECO:0000313" key="11">
    <source>
        <dbReference type="Proteomes" id="UP000177528"/>
    </source>
</evidence>
<keyword evidence="4 7" id="KW-0689">Ribosomal protein</keyword>
<dbReference type="SUPFAM" id="SSF55658">
    <property type="entry name" value="L9 N-domain-like"/>
    <property type="match status" value="1"/>
</dbReference>
<evidence type="ECO:0000256" key="5">
    <source>
        <dbReference type="ARBA" id="ARBA00023274"/>
    </source>
</evidence>
<evidence type="ECO:0000256" key="1">
    <source>
        <dbReference type="ARBA" id="ARBA00010605"/>
    </source>
</evidence>
<dbReference type="InterPro" id="IPR020069">
    <property type="entry name" value="Ribosomal_bL9_C"/>
</dbReference>
<name>A0A1G1X1Z7_9BACT</name>
<accession>A0A1G1X1Z7</accession>
<dbReference type="Gene3D" id="3.10.430.100">
    <property type="entry name" value="Ribosomal protein L9, C-terminal domain"/>
    <property type="match status" value="1"/>
</dbReference>